<accession>A0A5J4KZY4</accession>
<keyword evidence="1" id="KW-0812">Transmembrane</keyword>
<feature type="transmembrane region" description="Helical" evidence="1">
    <location>
        <begin position="202"/>
        <end position="224"/>
    </location>
</feature>
<name>A0A5J4KZY4_9ZZZZ</name>
<evidence type="ECO:0000313" key="2">
    <source>
        <dbReference type="EMBL" id="GER94834.1"/>
    </source>
</evidence>
<protein>
    <submittedName>
        <fullName evidence="2">Uncharacterized protein</fullName>
    </submittedName>
</protein>
<dbReference type="AlphaFoldDB" id="A0A5J4KZY4"/>
<reference evidence="2" key="1">
    <citation type="submission" date="2019-10" db="EMBL/GenBank/DDBJ databases">
        <title>Metagenomic sequencing of thiosulfate-disproportionating enrichment culture.</title>
        <authorList>
            <person name="Umezawa K."/>
            <person name="Kojima H."/>
            <person name="Fukui M."/>
        </authorList>
    </citation>
    <scope>NUCLEOTIDE SEQUENCE</scope>
    <source>
        <strain evidence="2">45J</strain>
    </source>
</reference>
<gene>
    <name evidence="2" type="ORF">A45J_2600</name>
</gene>
<proteinExistence type="predicted"/>
<feature type="transmembrane region" description="Helical" evidence="1">
    <location>
        <begin position="136"/>
        <end position="158"/>
    </location>
</feature>
<evidence type="ECO:0000256" key="1">
    <source>
        <dbReference type="SAM" id="Phobius"/>
    </source>
</evidence>
<keyword evidence="1" id="KW-1133">Transmembrane helix</keyword>
<feature type="transmembrane region" description="Helical" evidence="1">
    <location>
        <begin position="101"/>
        <end position="124"/>
    </location>
</feature>
<feature type="transmembrane region" description="Helical" evidence="1">
    <location>
        <begin position="69"/>
        <end position="89"/>
    </location>
</feature>
<sequence length="235" mass="26967">MSKEGTTVITQDGSNQKLIPHGLLDMMKIVWTYHSWESKGVEFPDDFFTPKDMFEYSEVGFYESLKSGLLSILLTPIAIGVFEKIVPIFGESNPSVFDKLFSFVLALSFTIGYSLLLVSIVRQYIFPFTKKIIKNFLYGVIGGKIFITVIAFFLYHWLYIKVLTEDNVISVLRIFKSFVDLNKLNAIYLWIMGFKPVLLTSAWFIVLTTIIFISMPLISIAVTLRKHKQITEEDL</sequence>
<keyword evidence="1" id="KW-0472">Membrane</keyword>
<organism evidence="2">
    <name type="scientific">hot springs metagenome</name>
    <dbReference type="NCBI Taxonomy" id="433727"/>
    <lineage>
        <taxon>unclassified sequences</taxon>
        <taxon>metagenomes</taxon>
        <taxon>ecological metagenomes</taxon>
    </lineage>
</organism>
<comment type="caution">
    <text evidence="2">The sequence shown here is derived from an EMBL/GenBank/DDBJ whole genome shotgun (WGS) entry which is preliminary data.</text>
</comment>
<dbReference type="EMBL" id="BLAB01000001">
    <property type="protein sequence ID" value="GER94834.1"/>
    <property type="molecule type" value="Genomic_DNA"/>
</dbReference>